<dbReference type="Pfam" id="PF00107">
    <property type="entry name" value="ADH_zinc_N"/>
    <property type="match status" value="1"/>
</dbReference>
<dbReference type="SUPFAM" id="SSF51735">
    <property type="entry name" value="NAD(P)-binding Rossmann-fold domains"/>
    <property type="match status" value="1"/>
</dbReference>
<dbReference type="SUPFAM" id="SSF50129">
    <property type="entry name" value="GroES-like"/>
    <property type="match status" value="1"/>
</dbReference>
<dbReference type="InterPro" id="IPR050129">
    <property type="entry name" value="Zn_alcohol_dh"/>
</dbReference>
<keyword evidence="9" id="KW-1185">Reference proteome</keyword>
<comment type="similarity">
    <text evidence="5">Belongs to the zinc-containing alcohol dehydrogenase family.</text>
</comment>
<keyword evidence="4" id="KW-0560">Oxidoreductase</keyword>
<proteinExistence type="inferred from homology"/>
<evidence type="ECO:0000259" key="6">
    <source>
        <dbReference type="Pfam" id="PF00107"/>
    </source>
</evidence>
<dbReference type="Proteomes" id="UP000243799">
    <property type="component" value="Unassembled WGS sequence"/>
</dbReference>
<evidence type="ECO:0000313" key="8">
    <source>
        <dbReference type="EMBL" id="SFB53767.1"/>
    </source>
</evidence>
<dbReference type="InterPro" id="IPR036291">
    <property type="entry name" value="NAD(P)-bd_dom_sf"/>
</dbReference>
<dbReference type="PANTHER" id="PTHR43401">
    <property type="entry name" value="L-THREONINE 3-DEHYDROGENASE"/>
    <property type="match status" value="1"/>
</dbReference>
<dbReference type="PROSITE" id="PS00059">
    <property type="entry name" value="ADH_ZINC"/>
    <property type="match status" value="1"/>
</dbReference>
<dbReference type="Pfam" id="PF08240">
    <property type="entry name" value="ADH_N"/>
    <property type="match status" value="1"/>
</dbReference>
<gene>
    <name evidence="8" type="ORF">SAMN05216266_117103</name>
</gene>
<dbReference type="InterPro" id="IPR013154">
    <property type="entry name" value="ADH-like_N"/>
</dbReference>
<dbReference type="Gene3D" id="3.40.50.720">
    <property type="entry name" value="NAD(P)-binding Rossmann-like Domain"/>
    <property type="match status" value="1"/>
</dbReference>
<protein>
    <submittedName>
        <fullName evidence="8">L-iditol 2-dehydrogenase</fullName>
    </submittedName>
</protein>
<evidence type="ECO:0000259" key="7">
    <source>
        <dbReference type="Pfam" id="PF08240"/>
    </source>
</evidence>
<keyword evidence="2 5" id="KW-0479">Metal-binding</keyword>
<name>A0A1I1BUE9_9PSEU</name>
<feature type="domain" description="Alcohol dehydrogenase-like N-terminal" evidence="7">
    <location>
        <begin position="2"/>
        <end position="102"/>
    </location>
</feature>
<keyword evidence="3 5" id="KW-0862">Zinc</keyword>
<feature type="domain" description="Alcohol dehydrogenase-like C-terminal" evidence="6">
    <location>
        <begin position="150"/>
        <end position="277"/>
    </location>
</feature>
<dbReference type="STRING" id="490629.SAMN05216266_117103"/>
<sequence>MLHVGANTLCGTDLRILRGEKTRGVRFPSVLGHEFAGTVAAVGADVQGFAEGDKAAMCPVIPCRRCVHCLHDRENVCANRRAMGYEYDGGLAEYVRIPAEAMAAGNLFPADADIPLEQLALAEPLACTVNGHRRSGIRLGDVVLVIGAGPIGLLHLQLARRAGASAVIVSEPSPSRRAVAAKLGASHVVAPMELAATVEALTDRTGVDASIVCIGIPQLVNDAIALTRKAGNVNIFAGLPADGRVDIPANEIHYKELVVTGTSAMHRRDYEQALRLIGNGEVDVASLVTDKMPLASVVEAFELAQSGTGIKVAVVP</sequence>
<organism evidence="8 9">
    <name type="scientific">Amycolatopsis marina</name>
    <dbReference type="NCBI Taxonomy" id="490629"/>
    <lineage>
        <taxon>Bacteria</taxon>
        <taxon>Bacillati</taxon>
        <taxon>Actinomycetota</taxon>
        <taxon>Actinomycetes</taxon>
        <taxon>Pseudonocardiales</taxon>
        <taxon>Pseudonocardiaceae</taxon>
        <taxon>Amycolatopsis</taxon>
    </lineage>
</organism>
<dbReference type="AlphaFoldDB" id="A0A1I1BUE9"/>
<evidence type="ECO:0000256" key="4">
    <source>
        <dbReference type="ARBA" id="ARBA00023002"/>
    </source>
</evidence>
<dbReference type="InterPro" id="IPR002328">
    <property type="entry name" value="ADH_Zn_CS"/>
</dbReference>
<evidence type="ECO:0000256" key="3">
    <source>
        <dbReference type="ARBA" id="ARBA00022833"/>
    </source>
</evidence>
<dbReference type="EMBL" id="FOKG01000017">
    <property type="protein sequence ID" value="SFB53767.1"/>
    <property type="molecule type" value="Genomic_DNA"/>
</dbReference>
<evidence type="ECO:0000256" key="1">
    <source>
        <dbReference type="ARBA" id="ARBA00001947"/>
    </source>
</evidence>
<dbReference type="GO" id="GO:0016491">
    <property type="term" value="F:oxidoreductase activity"/>
    <property type="evidence" value="ECO:0007669"/>
    <property type="project" value="UniProtKB-KW"/>
</dbReference>
<dbReference type="InterPro" id="IPR013149">
    <property type="entry name" value="ADH-like_C"/>
</dbReference>
<dbReference type="Gene3D" id="3.90.180.10">
    <property type="entry name" value="Medium-chain alcohol dehydrogenases, catalytic domain"/>
    <property type="match status" value="1"/>
</dbReference>
<reference evidence="9" key="1">
    <citation type="submission" date="2016-10" db="EMBL/GenBank/DDBJ databases">
        <authorList>
            <person name="Varghese N."/>
            <person name="Submissions S."/>
        </authorList>
    </citation>
    <scope>NUCLEOTIDE SEQUENCE [LARGE SCALE GENOMIC DNA]</scope>
    <source>
        <strain evidence="9">CGMCC 4.3568</strain>
    </source>
</reference>
<dbReference type="GO" id="GO:0008270">
    <property type="term" value="F:zinc ion binding"/>
    <property type="evidence" value="ECO:0007669"/>
    <property type="project" value="InterPro"/>
</dbReference>
<comment type="cofactor">
    <cofactor evidence="1 5">
        <name>Zn(2+)</name>
        <dbReference type="ChEBI" id="CHEBI:29105"/>
    </cofactor>
</comment>
<accession>A0A1I1BUE9</accession>
<dbReference type="InterPro" id="IPR011032">
    <property type="entry name" value="GroES-like_sf"/>
</dbReference>
<evidence type="ECO:0000256" key="2">
    <source>
        <dbReference type="ARBA" id="ARBA00022723"/>
    </source>
</evidence>
<evidence type="ECO:0000313" key="9">
    <source>
        <dbReference type="Proteomes" id="UP000243799"/>
    </source>
</evidence>
<dbReference type="PANTHER" id="PTHR43401:SF2">
    <property type="entry name" value="L-THREONINE 3-DEHYDROGENASE"/>
    <property type="match status" value="1"/>
</dbReference>
<evidence type="ECO:0000256" key="5">
    <source>
        <dbReference type="RuleBase" id="RU361277"/>
    </source>
</evidence>